<dbReference type="PANTHER" id="PTHR47027">
    <property type="entry name" value="REVERSE TRANSCRIPTASE DOMAIN-CONTAINING PROTEIN"/>
    <property type="match status" value="1"/>
</dbReference>
<dbReference type="Proteomes" id="UP001642484">
    <property type="component" value="Unassembled WGS sequence"/>
</dbReference>
<dbReference type="PANTHER" id="PTHR47027:SF20">
    <property type="entry name" value="REVERSE TRANSCRIPTASE-LIKE PROTEIN WITH RNA-DIRECTED DNA POLYMERASE DOMAIN"/>
    <property type="match status" value="1"/>
</dbReference>
<accession>A0ABP0LWW0</accession>
<sequence>MPGIDCDSDHRLLSVHIRITTPGQHPWGRSRPLDNLSRVPRLNVARLQNPDVAQAFNEAVFDLVRDDLASDLSLWQYAVRRAAEHVCGPSIRHRRPLWQVENSAALQKLAVTKQQAFLGLDGSASSFHHYRSVKKACRREVRVILNRWWSDRAAAIQLEVDTKTPNHQFAGFKELRQVFAPGHRPASKLKGRDGSLLRTRAERVTRWEGHFRDLLNVEARVDPTLLDSLASLPVYAPLANTPTFAEVLAAVSQLKRGKAHGPDGIQPELLMHLDHANLRVLHEFLCRMWEGLDPMPAEWKSNYLVPLPKSGDGTLRKYSTWETLMLHDLGYADDAGFIADTYEQLASWARALQAHYSTWGLSLSVAKTEALTTAAEGGRDPISMDAPEGAPSQIQFLFQYLGTQISQDGSCVSDISRRLDLARKAFWQLTANVWDVAQLALSTKPVRATAARGDKWFTKLLRGATLGLQKGRDQLAAQLERVAAVAVRASSDAGDARADLQLVFFLQGRIHTKALAALKDYPTGPAAIHSVGHLGKPREDAPWIAPVQFTGSSVGRRLRELWADPHLGCVFSKGPNGWPARVSPKRSASDAADARRSRARR</sequence>
<reference evidence="2 3" key="1">
    <citation type="submission" date="2024-02" db="EMBL/GenBank/DDBJ databases">
        <authorList>
            <person name="Chen Y."/>
            <person name="Shah S."/>
            <person name="Dougan E. K."/>
            <person name="Thang M."/>
            <person name="Chan C."/>
        </authorList>
    </citation>
    <scope>NUCLEOTIDE SEQUENCE [LARGE SCALE GENOMIC DNA]</scope>
</reference>
<evidence type="ECO:0000313" key="2">
    <source>
        <dbReference type="EMBL" id="CAK9043707.1"/>
    </source>
</evidence>
<feature type="compositionally biased region" description="Basic and acidic residues" evidence="1">
    <location>
        <begin position="592"/>
        <end position="601"/>
    </location>
</feature>
<protein>
    <recommendedName>
        <fullName evidence="4">RNA-directed DNA polymerase</fullName>
    </recommendedName>
</protein>
<organism evidence="2 3">
    <name type="scientific">Durusdinium trenchii</name>
    <dbReference type="NCBI Taxonomy" id="1381693"/>
    <lineage>
        <taxon>Eukaryota</taxon>
        <taxon>Sar</taxon>
        <taxon>Alveolata</taxon>
        <taxon>Dinophyceae</taxon>
        <taxon>Suessiales</taxon>
        <taxon>Symbiodiniaceae</taxon>
        <taxon>Durusdinium</taxon>
    </lineage>
</organism>
<name>A0ABP0LWW0_9DINO</name>
<evidence type="ECO:0000313" key="3">
    <source>
        <dbReference type="Proteomes" id="UP001642484"/>
    </source>
</evidence>
<feature type="region of interest" description="Disordered" evidence="1">
    <location>
        <begin position="578"/>
        <end position="601"/>
    </location>
</feature>
<proteinExistence type="predicted"/>
<keyword evidence="3" id="KW-1185">Reference proteome</keyword>
<gene>
    <name evidence="2" type="ORF">CCMP2556_LOCUS23109</name>
</gene>
<dbReference type="EMBL" id="CAXAMN010014558">
    <property type="protein sequence ID" value="CAK9043707.1"/>
    <property type="molecule type" value="Genomic_DNA"/>
</dbReference>
<evidence type="ECO:0008006" key="4">
    <source>
        <dbReference type="Google" id="ProtNLM"/>
    </source>
</evidence>
<evidence type="ECO:0000256" key="1">
    <source>
        <dbReference type="SAM" id="MobiDB-lite"/>
    </source>
</evidence>
<comment type="caution">
    <text evidence="2">The sequence shown here is derived from an EMBL/GenBank/DDBJ whole genome shotgun (WGS) entry which is preliminary data.</text>
</comment>